<gene>
    <name evidence="2" type="ORF">HED55_03410</name>
</gene>
<protein>
    <submittedName>
        <fullName evidence="2">Uncharacterized protein</fullName>
    </submittedName>
</protein>
<evidence type="ECO:0000256" key="1">
    <source>
        <dbReference type="SAM" id="Phobius"/>
    </source>
</evidence>
<keyword evidence="1" id="KW-0812">Transmembrane</keyword>
<keyword evidence="1" id="KW-0472">Membrane</keyword>
<feature type="transmembrane region" description="Helical" evidence="1">
    <location>
        <begin position="20"/>
        <end position="38"/>
    </location>
</feature>
<proteinExistence type="predicted"/>
<evidence type="ECO:0000313" key="3">
    <source>
        <dbReference type="Proteomes" id="UP000704467"/>
    </source>
</evidence>
<organism evidence="2 3">
    <name type="scientific">Brucella haematophila</name>
    <dbReference type="NCBI Taxonomy" id="419474"/>
    <lineage>
        <taxon>Bacteria</taxon>
        <taxon>Pseudomonadati</taxon>
        <taxon>Pseudomonadota</taxon>
        <taxon>Alphaproteobacteria</taxon>
        <taxon>Hyphomicrobiales</taxon>
        <taxon>Brucellaceae</taxon>
        <taxon>Brucella/Ochrobactrum group</taxon>
        <taxon>Brucella</taxon>
    </lineage>
</organism>
<dbReference type="Proteomes" id="UP000704467">
    <property type="component" value="Unassembled WGS sequence"/>
</dbReference>
<sequence>MLGTSIEAAIGNHALKTRPVGLIVEIVIQIILGITLSVDINIRPVLPDDGGCRAVVSRSPDELK</sequence>
<evidence type="ECO:0000313" key="2">
    <source>
        <dbReference type="EMBL" id="NKC02761.1"/>
    </source>
</evidence>
<keyword evidence="3" id="KW-1185">Reference proteome</keyword>
<dbReference type="EMBL" id="JAAVLN010000001">
    <property type="protein sequence ID" value="NKC02761.1"/>
    <property type="molecule type" value="Genomic_DNA"/>
</dbReference>
<accession>A0ABX1DJ04</accession>
<name>A0ABX1DJ04_9HYPH</name>
<keyword evidence="1" id="KW-1133">Transmembrane helix</keyword>
<comment type="caution">
    <text evidence="2">The sequence shown here is derived from an EMBL/GenBank/DDBJ whole genome shotgun (WGS) entry which is preliminary data.</text>
</comment>
<reference evidence="2 3" key="1">
    <citation type="submission" date="2020-03" db="EMBL/GenBank/DDBJ databases">
        <title>Whole genome sequencing of clinical and environmental type strains of Ochrobactrum.</title>
        <authorList>
            <person name="Dharne M."/>
        </authorList>
    </citation>
    <scope>NUCLEOTIDE SEQUENCE [LARGE SCALE GENOMIC DNA]</scope>
    <source>
        <strain evidence="2 3">CIP 109452</strain>
    </source>
</reference>